<dbReference type="AlphaFoldDB" id="A0A1J9S1G6"/>
<organism evidence="3 4">
    <name type="scientific">Diplodia corticola</name>
    <dbReference type="NCBI Taxonomy" id="236234"/>
    <lineage>
        <taxon>Eukaryota</taxon>
        <taxon>Fungi</taxon>
        <taxon>Dikarya</taxon>
        <taxon>Ascomycota</taxon>
        <taxon>Pezizomycotina</taxon>
        <taxon>Dothideomycetes</taxon>
        <taxon>Dothideomycetes incertae sedis</taxon>
        <taxon>Botryosphaeriales</taxon>
        <taxon>Botryosphaeriaceae</taxon>
        <taxon>Diplodia</taxon>
    </lineage>
</organism>
<reference evidence="3 4" key="1">
    <citation type="submission" date="2016-10" db="EMBL/GenBank/DDBJ databases">
        <title>Proteomics and genomics reveal pathogen-plant mechanisms compatible with a hemibiotrophic lifestyle of Diplodia corticola.</title>
        <authorList>
            <person name="Fernandes I."/>
            <person name="De Jonge R."/>
            <person name="Van De Peer Y."/>
            <person name="Devreese B."/>
            <person name="Alves A."/>
            <person name="Esteves A.C."/>
        </authorList>
    </citation>
    <scope>NUCLEOTIDE SEQUENCE [LARGE SCALE GENOMIC DNA]</scope>
    <source>
        <strain evidence="3 4">CBS 112549</strain>
    </source>
</reference>
<proteinExistence type="predicted"/>
<feature type="transmembrane region" description="Helical" evidence="2">
    <location>
        <begin position="786"/>
        <end position="810"/>
    </location>
</feature>
<gene>
    <name evidence="3" type="ORF">BKCO1_27000101</name>
</gene>
<evidence type="ECO:0000313" key="3">
    <source>
        <dbReference type="EMBL" id="OJD33860.1"/>
    </source>
</evidence>
<feature type="region of interest" description="Disordered" evidence="1">
    <location>
        <begin position="1042"/>
        <end position="1062"/>
    </location>
</feature>
<accession>A0A1J9S1G6</accession>
<dbReference type="PANTHER" id="PTHR37544">
    <property type="entry name" value="SPRAY-RELATED"/>
    <property type="match status" value="1"/>
</dbReference>
<dbReference type="Pfam" id="PF11915">
    <property type="entry name" value="DUF3433"/>
    <property type="match status" value="2"/>
</dbReference>
<sequence length="1245" mass="136860">MEYPYHSVRNSEDRPSLEQPSGAGQPDTRMHRQPLLQDGAPPSDNNPISKIQSSPTASRLESAAHSSLMWNPLWLHQGVLLGFSTAFILMALAVGLVYRLSEMDNGLASQNESRRYLWTFGPTAFLTIVMSFWGRVNFATRQLTPWTELRTGPSPAEKSILADYISPMFPVVVLDSFRRRHWAILISSFAVVLLKLTTAFSTGLMILEPTQMVAENIEFRLSSRFDATSFDANNMSGATIVGPISYAITAKGLPYPLGTAPDVVVQDFDTQDPGPALGVYSANVTGFNPDLDCKVVDVDTADVRDATFPWLNVVGMVFVVNISTPDCKIDNALVGQTADHSFVYRKNITQNYQGNIQNYTCNRQGNQLEPLNPGRSAADGHSDQRVLLTMADLRWSPISNGRDMPDLESYKVVGLTALLCRPTYLLNTYTVRKSASPNSSVISMDMSMSQSNTSRLKGFPIEQFAGSMVNTFEHMRLGPGGEDYVLTNPVPNFYQVLSAVNNDSGLEPFMDAQLLRNISTAVWRNTAVQYAREYLMVPANDSAIGSMLYNQNRIQVKRLTAISMMALLGALSFVSFGVWWFRPKPAVPRDPAPLVATAALLAASPDFSKLMTGLGAARTSAIRKATTGKCFRTTVSNEHFTLEMQDCKGLKPRPGQNSLKEEQVKWWRPAATRTWFLILTAFLSLAVAVLLIVLQQVSDTQQGILDIAPQFRVVPRYLTALIMLSIATLYSSIEGVSEIFAPFSRLKAGNASAQSTTEFNVVGKLLPHAILISAKNAHFQHVLSGIALFAAGFLTIIASGLYTVATVQVVETVTLRQMDSFNFNQGELSIDDRNAAATTSILEYTNLSYPSWTYGDLAFNKLDTLADLGGDGVINLNLSAYRATIDCIPYTVQENTIRVDGWPDGAEYSQFELDVSVPVRCVHNYTNHTKVQWSQVYLFPFNLPTFYSGKATWFTWGTGSEGDLTGDGAMTNHPFQGYSSWWWDLPTGNHGCPTFGFTIASSAVVPGGTSSNTTIKTNATLVMCTQHLEQLTANVTLRATDLSIDPAHPPAPDESTRKRLKSPATDSEVWEWPLNEFLLKMVDLSPTPQLQRFDSVDRADVNTEYFFPGIDGFIKTLVDGKVRTSIDSLVGTDEAHQAAFVNAGRRLYSLYMAQAISANMRDTKSRVDTDGSSGILTRAPGHRWRLRQNRGPAVALAALLCFLAAVTLLLIVVWDRAKVLPHNPCTIAGVASLLVGCEFSHNIVD</sequence>
<evidence type="ECO:0000313" key="4">
    <source>
        <dbReference type="Proteomes" id="UP000183809"/>
    </source>
</evidence>
<feature type="transmembrane region" description="Helical" evidence="2">
    <location>
        <begin position="714"/>
        <end position="733"/>
    </location>
</feature>
<keyword evidence="4" id="KW-1185">Reference proteome</keyword>
<feature type="region of interest" description="Disordered" evidence="1">
    <location>
        <begin position="1"/>
        <end position="56"/>
    </location>
</feature>
<feature type="transmembrane region" description="Helical" evidence="2">
    <location>
        <begin position="182"/>
        <end position="207"/>
    </location>
</feature>
<comment type="caution">
    <text evidence="3">The sequence shown here is derived from an EMBL/GenBank/DDBJ whole genome shotgun (WGS) entry which is preliminary data.</text>
</comment>
<dbReference type="RefSeq" id="XP_020130120.1">
    <property type="nucleotide sequence ID" value="XM_020273507.1"/>
</dbReference>
<dbReference type="InterPro" id="IPR021840">
    <property type="entry name" value="DUF3433"/>
</dbReference>
<feature type="transmembrane region" description="Helical" evidence="2">
    <location>
        <begin position="1193"/>
        <end position="1214"/>
    </location>
</feature>
<keyword evidence="2" id="KW-0472">Membrane</keyword>
<keyword evidence="2" id="KW-1133">Transmembrane helix</keyword>
<dbReference type="EMBL" id="MNUE01000027">
    <property type="protein sequence ID" value="OJD33860.1"/>
    <property type="molecule type" value="Genomic_DNA"/>
</dbReference>
<dbReference type="GeneID" id="31013768"/>
<name>A0A1J9S1G6_9PEZI</name>
<feature type="transmembrane region" description="Helical" evidence="2">
    <location>
        <begin position="74"/>
        <end position="96"/>
    </location>
</feature>
<feature type="transmembrane region" description="Helical" evidence="2">
    <location>
        <begin position="559"/>
        <end position="581"/>
    </location>
</feature>
<dbReference type="PANTHER" id="PTHR37544:SF1">
    <property type="entry name" value="PHOSPHORIBOSYLAMINOIMIDAZOLE-SUCCINOCARBOXAMIDE SYNTHASE"/>
    <property type="match status" value="1"/>
</dbReference>
<evidence type="ECO:0000256" key="2">
    <source>
        <dbReference type="SAM" id="Phobius"/>
    </source>
</evidence>
<protein>
    <submittedName>
        <fullName evidence="3">Uncharacterized protein</fullName>
    </submittedName>
</protein>
<dbReference type="OrthoDB" id="3912677at2759"/>
<feature type="transmembrane region" description="Helical" evidence="2">
    <location>
        <begin position="675"/>
        <end position="694"/>
    </location>
</feature>
<dbReference type="STRING" id="236234.A0A1J9S1G6"/>
<feature type="transmembrane region" description="Helical" evidence="2">
    <location>
        <begin position="116"/>
        <end position="136"/>
    </location>
</feature>
<feature type="compositionally biased region" description="Polar residues" evidence="1">
    <location>
        <begin position="43"/>
        <end position="56"/>
    </location>
</feature>
<keyword evidence="2" id="KW-0812">Transmembrane</keyword>
<evidence type="ECO:0000256" key="1">
    <source>
        <dbReference type="SAM" id="MobiDB-lite"/>
    </source>
</evidence>
<dbReference type="Proteomes" id="UP000183809">
    <property type="component" value="Unassembled WGS sequence"/>
</dbReference>